<dbReference type="GO" id="GO:0006310">
    <property type="term" value="P:DNA recombination"/>
    <property type="evidence" value="ECO:0007669"/>
    <property type="project" value="TreeGrafter"/>
</dbReference>
<evidence type="ECO:0000313" key="7">
    <source>
        <dbReference type="Proteomes" id="UP001169760"/>
    </source>
</evidence>
<sequence length="79" mass="9083">VHPRTLALLALSKISLFAIDEAHCVAQCWLDFRADLLSLNILNERFHNVPRFALTATAYHRTEADFLERLSLNNAHHFI</sequence>
<keyword evidence="6" id="KW-0347">Helicase</keyword>
<keyword evidence="3" id="KW-0413">Isomerase</keyword>
<evidence type="ECO:0000256" key="1">
    <source>
        <dbReference type="ARBA" id="ARBA00005446"/>
    </source>
</evidence>
<proteinExistence type="inferred from homology"/>
<comment type="caution">
    <text evidence="6">The sequence shown here is derived from an EMBL/GenBank/DDBJ whole genome shotgun (WGS) entry which is preliminary data.</text>
</comment>
<dbReference type="EC" id="5.6.2.4" evidence="5"/>
<dbReference type="GO" id="GO:0043138">
    <property type="term" value="F:3'-5' DNA helicase activity"/>
    <property type="evidence" value="ECO:0007669"/>
    <property type="project" value="UniProtKB-EC"/>
</dbReference>
<dbReference type="GO" id="GO:0009378">
    <property type="term" value="F:four-way junction helicase activity"/>
    <property type="evidence" value="ECO:0007669"/>
    <property type="project" value="TreeGrafter"/>
</dbReference>
<evidence type="ECO:0000256" key="3">
    <source>
        <dbReference type="ARBA" id="ARBA00023235"/>
    </source>
</evidence>
<accession>A0AAW7XFI3</accession>
<reference evidence="6" key="1">
    <citation type="submission" date="2023-07" db="EMBL/GenBank/DDBJ databases">
        <title>Genome content predicts the carbon catabolic preferences of heterotrophic bacteria.</title>
        <authorList>
            <person name="Gralka M."/>
        </authorList>
    </citation>
    <scope>NUCLEOTIDE SEQUENCE</scope>
    <source>
        <strain evidence="6">I3M17_2</strain>
    </source>
</reference>
<dbReference type="GO" id="GO:0030894">
    <property type="term" value="C:replisome"/>
    <property type="evidence" value="ECO:0007669"/>
    <property type="project" value="TreeGrafter"/>
</dbReference>
<keyword evidence="6" id="KW-0067">ATP-binding</keyword>
<dbReference type="PANTHER" id="PTHR13710">
    <property type="entry name" value="DNA HELICASE RECQ FAMILY MEMBER"/>
    <property type="match status" value="1"/>
</dbReference>
<dbReference type="SUPFAM" id="SSF52540">
    <property type="entry name" value="P-loop containing nucleoside triphosphate hydrolases"/>
    <property type="match status" value="1"/>
</dbReference>
<gene>
    <name evidence="6" type="ORF">Q4521_22645</name>
</gene>
<keyword evidence="6" id="KW-0547">Nucleotide-binding</keyword>
<dbReference type="GO" id="GO:0043590">
    <property type="term" value="C:bacterial nucleoid"/>
    <property type="evidence" value="ECO:0007669"/>
    <property type="project" value="TreeGrafter"/>
</dbReference>
<keyword evidence="6" id="KW-0378">Hydrolase</keyword>
<keyword evidence="2" id="KW-0238">DNA-binding</keyword>
<feature type="non-terminal residue" evidence="6">
    <location>
        <position position="1"/>
    </location>
</feature>
<evidence type="ECO:0000256" key="4">
    <source>
        <dbReference type="ARBA" id="ARBA00034617"/>
    </source>
</evidence>
<evidence type="ECO:0000256" key="5">
    <source>
        <dbReference type="ARBA" id="ARBA00034808"/>
    </source>
</evidence>
<dbReference type="InterPro" id="IPR027417">
    <property type="entry name" value="P-loop_NTPase"/>
</dbReference>
<dbReference type="GO" id="GO:0006281">
    <property type="term" value="P:DNA repair"/>
    <property type="evidence" value="ECO:0007669"/>
    <property type="project" value="TreeGrafter"/>
</dbReference>
<feature type="non-terminal residue" evidence="6">
    <location>
        <position position="79"/>
    </location>
</feature>
<dbReference type="EMBL" id="JAUOPB010000569">
    <property type="protein sequence ID" value="MDO6425291.1"/>
    <property type="molecule type" value="Genomic_DNA"/>
</dbReference>
<name>A0AAW7XFI3_9GAMM</name>
<dbReference type="GO" id="GO:0003677">
    <property type="term" value="F:DNA binding"/>
    <property type="evidence" value="ECO:0007669"/>
    <property type="project" value="UniProtKB-KW"/>
</dbReference>
<comment type="catalytic activity">
    <reaction evidence="4">
        <text>Couples ATP hydrolysis with the unwinding of duplex DNA by translocating in the 3'-5' direction.</text>
        <dbReference type="EC" id="5.6.2.4"/>
    </reaction>
</comment>
<dbReference type="AlphaFoldDB" id="A0AAW7XFI3"/>
<comment type="similarity">
    <text evidence="1">Belongs to the helicase family. RecQ subfamily.</text>
</comment>
<evidence type="ECO:0000256" key="2">
    <source>
        <dbReference type="ARBA" id="ARBA00023125"/>
    </source>
</evidence>
<dbReference type="Gene3D" id="3.40.50.300">
    <property type="entry name" value="P-loop containing nucleotide triphosphate hydrolases"/>
    <property type="match status" value="1"/>
</dbReference>
<organism evidence="6 7">
    <name type="scientific">Saccharophagus degradans</name>
    <dbReference type="NCBI Taxonomy" id="86304"/>
    <lineage>
        <taxon>Bacteria</taxon>
        <taxon>Pseudomonadati</taxon>
        <taxon>Pseudomonadota</taxon>
        <taxon>Gammaproteobacteria</taxon>
        <taxon>Cellvibrionales</taxon>
        <taxon>Cellvibrionaceae</taxon>
        <taxon>Saccharophagus</taxon>
    </lineage>
</organism>
<protein>
    <recommendedName>
        <fullName evidence="5">DNA 3'-5' helicase</fullName>
        <ecNumber evidence="5">5.6.2.4</ecNumber>
    </recommendedName>
</protein>
<dbReference type="Proteomes" id="UP001169760">
    <property type="component" value="Unassembled WGS sequence"/>
</dbReference>
<dbReference type="GO" id="GO:0005737">
    <property type="term" value="C:cytoplasm"/>
    <property type="evidence" value="ECO:0007669"/>
    <property type="project" value="TreeGrafter"/>
</dbReference>
<evidence type="ECO:0000313" key="6">
    <source>
        <dbReference type="EMBL" id="MDO6425291.1"/>
    </source>
</evidence>
<dbReference type="PANTHER" id="PTHR13710:SF105">
    <property type="entry name" value="ATP-DEPENDENT DNA HELICASE Q1"/>
    <property type="match status" value="1"/>
</dbReference>